<dbReference type="PANTHER" id="PTHR30118">
    <property type="entry name" value="HTH-TYPE TRANSCRIPTIONAL REGULATOR LEUO-RELATED"/>
    <property type="match status" value="1"/>
</dbReference>
<evidence type="ECO:0000259" key="5">
    <source>
        <dbReference type="PROSITE" id="PS50931"/>
    </source>
</evidence>
<evidence type="ECO:0000256" key="1">
    <source>
        <dbReference type="ARBA" id="ARBA00009437"/>
    </source>
</evidence>
<gene>
    <name evidence="6" type="ORF">HF896_17895</name>
</gene>
<dbReference type="GO" id="GO:0003677">
    <property type="term" value="F:DNA binding"/>
    <property type="evidence" value="ECO:0007669"/>
    <property type="project" value="UniProtKB-KW"/>
</dbReference>
<comment type="similarity">
    <text evidence="1">Belongs to the LysR transcriptional regulatory family.</text>
</comment>
<protein>
    <submittedName>
        <fullName evidence="6">LysR family transcriptional regulator</fullName>
    </submittedName>
</protein>
<dbReference type="OMA" id="LTCCFNP"/>
<dbReference type="AlphaFoldDB" id="A0A858ZWJ8"/>
<organism evidence="6 7">
    <name type="scientific">Alicycliphilus denitrificans</name>
    <dbReference type="NCBI Taxonomy" id="179636"/>
    <lineage>
        <taxon>Bacteria</taxon>
        <taxon>Pseudomonadati</taxon>
        <taxon>Pseudomonadota</taxon>
        <taxon>Betaproteobacteria</taxon>
        <taxon>Burkholderiales</taxon>
        <taxon>Comamonadaceae</taxon>
        <taxon>Alicycliphilus</taxon>
    </lineage>
</organism>
<evidence type="ECO:0000256" key="3">
    <source>
        <dbReference type="ARBA" id="ARBA00023125"/>
    </source>
</evidence>
<sequence length="274" mass="30419">MSHALSVLRVLLDDDLFVRVGYRMEPTLRARALHEPVRELLGASQKLLLSHRSFDPAVDERVFRIGLSIQSESMLIAELFADLALSAPRVKLLLSPTSREKAYGALDTEQIDLAIGYLPGGSNWHHRAELHDLGVVCCFHPKLLPYQTPIGLNQYRASRHALISAKNNLHGYMEEAFNKARVDIEPVLAAPSFLTLFATVARAPLVTTVPAIVAQHYAPMFGLATSPLPFAFPSFPVQLIWHARSHEDSAHQWLRQRIERSAAAIVSPGLFQPG</sequence>
<evidence type="ECO:0000313" key="6">
    <source>
        <dbReference type="EMBL" id="QKD45370.1"/>
    </source>
</evidence>
<evidence type="ECO:0000256" key="2">
    <source>
        <dbReference type="ARBA" id="ARBA00023015"/>
    </source>
</evidence>
<keyword evidence="2" id="KW-0805">Transcription regulation</keyword>
<dbReference type="EMBL" id="CP051298">
    <property type="protein sequence ID" value="QKD45370.1"/>
    <property type="molecule type" value="Genomic_DNA"/>
</dbReference>
<dbReference type="PROSITE" id="PS50931">
    <property type="entry name" value="HTH_LYSR"/>
    <property type="match status" value="1"/>
</dbReference>
<keyword evidence="3" id="KW-0238">DNA-binding</keyword>
<dbReference type="InterPro" id="IPR005119">
    <property type="entry name" value="LysR_subst-bd"/>
</dbReference>
<dbReference type="PANTHER" id="PTHR30118:SF15">
    <property type="entry name" value="TRANSCRIPTIONAL REGULATORY PROTEIN"/>
    <property type="match status" value="1"/>
</dbReference>
<proteinExistence type="inferred from homology"/>
<dbReference type="Gene3D" id="3.40.190.10">
    <property type="entry name" value="Periplasmic binding protein-like II"/>
    <property type="match status" value="2"/>
</dbReference>
<dbReference type="InterPro" id="IPR000847">
    <property type="entry name" value="LysR_HTH_N"/>
</dbReference>
<feature type="domain" description="HTH lysR-type" evidence="5">
    <location>
        <begin position="1"/>
        <end position="27"/>
    </location>
</feature>
<evidence type="ECO:0000313" key="7">
    <source>
        <dbReference type="Proteomes" id="UP000500755"/>
    </source>
</evidence>
<dbReference type="SUPFAM" id="SSF53850">
    <property type="entry name" value="Periplasmic binding protein-like II"/>
    <property type="match status" value="1"/>
</dbReference>
<evidence type="ECO:0000256" key="4">
    <source>
        <dbReference type="ARBA" id="ARBA00023163"/>
    </source>
</evidence>
<dbReference type="InterPro" id="IPR050389">
    <property type="entry name" value="LysR-type_TF"/>
</dbReference>
<keyword evidence="4" id="KW-0804">Transcription</keyword>
<dbReference type="RefSeq" id="WP_013520308.1">
    <property type="nucleotide sequence ID" value="NZ_CP051298.1"/>
</dbReference>
<reference evidence="6 7" key="1">
    <citation type="submission" date="2020-05" db="EMBL/GenBank/DDBJ databases">
        <title>Complete genome sequence of Alicycliphilus denitrificans DP3.</title>
        <authorList>
            <person name="Chen X."/>
        </authorList>
    </citation>
    <scope>NUCLEOTIDE SEQUENCE [LARGE SCALE GENOMIC DNA]</scope>
    <source>
        <strain evidence="6 7">DP3</strain>
    </source>
</reference>
<dbReference type="Pfam" id="PF03466">
    <property type="entry name" value="LysR_substrate"/>
    <property type="match status" value="1"/>
</dbReference>
<dbReference type="GO" id="GO:0003700">
    <property type="term" value="F:DNA-binding transcription factor activity"/>
    <property type="evidence" value="ECO:0007669"/>
    <property type="project" value="InterPro"/>
</dbReference>
<name>A0A858ZWJ8_9BURK</name>
<dbReference type="Proteomes" id="UP000500755">
    <property type="component" value="Chromosome"/>
</dbReference>
<accession>A0A858ZWJ8</accession>